<dbReference type="InterPro" id="IPR051452">
    <property type="entry name" value="Diverse_Oxidoreductases"/>
</dbReference>
<dbReference type="Proteomes" id="UP000002318">
    <property type="component" value="Chromosome"/>
</dbReference>
<name>E1R495_SEDSS</name>
<dbReference type="eggNOG" id="COG2080">
    <property type="taxonomic scope" value="Bacteria"/>
</dbReference>
<dbReference type="AlphaFoldDB" id="E1R495"/>
<evidence type="ECO:0000313" key="8">
    <source>
        <dbReference type="Proteomes" id="UP000002318"/>
    </source>
</evidence>
<dbReference type="STRING" id="573413.Spirs_1390"/>
<organism evidence="7 8">
    <name type="scientific">Sediminispirochaeta smaragdinae (strain DSM 11293 / JCM 15392 / SEBR 4228)</name>
    <name type="common">Spirochaeta smaragdinae</name>
    <dbReference type="NCBI Taxonomy" id="573413"/>
    <lineage>
        <taxon>Bacteria</taxon>
        <taxon>Pseudomonadati</taxon>
        <taxon>Spirochaetota</taxon>
        <taxon>Spirochaetia</taxon>
        <taxon>Spirochaetales</taxon>
        <taxon>Spirochaetaceae</taxon>
        <taxon>Sediminispirochaeta</taxon>
    </lineage>
</organism>
<evidence type="ECO:0000259" key="6">
    <source>
        <dbReference type="PROSITE" id="PS51085"/>
    </source>
</evidence>
<dbReference type="InterPro" id="IPR036010">
    <property type="entry name" value="2Fe-2S_ferredoxin-like_sf"/>
</dbReference>
<dbReference type="Pfam" id="PF00111">
    <property type="entry name" value="Fer2"/>
    <property type="match status" value="1"/>
</dbReference>
<evidence type="ECO:0000256" key="5">
    <source>
        <dbReference type="ARBA" id="ARBA00023014"/>
    </source>
</evidence>
<dbReference type="EMBL" id="CP002116">
    <property type="protein sequence ID" value="ADK80517.1"/>
    <property type="molecule type" value="Genomic_DNA"/>
</dbReference>
<keyword evidence="2" id="KW-0479">Metal-binding</keyword>
<dbReference type="Pfam" id="PF01799">
    <property type="entry name" value="Fer2_2"/>
    <property type="match status" value="1"/>
</dbReference>
<keyword evidence="4" id="KW-0408">Iron</keyword>
<gene>
    <name evidence="7" type="ordered locus">Spirs_1390</name>
</gene>
<keyword evidence="8" id="KW-1185">Reference proteome</keyword>
<dbReference type="SUPFAM" id="SSF54292">
    <property type="entry name" value="2Fe-2S ferredoxin-like"/>
    <property type="match status" value="1"/>
</dbReference>
<dbReference type="PROSITE" id="PS00197">
    <property type="entry name" value="2FE2S_FER_1"/>
    <property type="match status" value="1"/>
</dbReference>
<dbReference type="PROSITE" id="PS51085">
    <property type="entry name" value="2FE2S_FER_2"/>
    <property type="match status" value="1"/>
</dbReference>
<dbReference type="KEGG" id="ssm:Spirs_1390"/>
<keyword evidence="1" id="KW-0001">2Fe-2S</keyword>
<dbReference type="OrthoDB" id="9796880at2"/>
<accession>E1R495</accession>
<evidence type="ECO:0000256" key="1">
    <source>
        <dbReference type="ARBA" id="ARBA00022714"/>
    </source>
</evidence>
<sequence>MSLVSFTLNGKPVSVEADPLLRLLDLLREDLGLTGVKEGCGEGECGACSVLKDGKIVNSCLIPVATVAGCEIVTPEGLRDTDRGKCIVEAFAESGAVQCGFCTPGMMMATESLLRKNPDPSEAEVREGLSGNLCRCTGYDMIVRGVLLAANKGRGLW</sequence>
<dbReference type="InterPro" id="IPR036884">
    <property type="entry name" value="2Fe-2S-bd_dom_sf"/>
</dbReference>
<reference evidence="7 8" key="1">
    <citation type="journal article" date="2010" name="Stand. Genomic Sci.">
        <title>Complete genome sequence of Spirochaeta smaragdinae type strain (SEBR 4228).</title>
        <authorList>
            <person name="Mavromatis K."/>
            <person name="Yasawong M."/>
            <person name="Chertkov O."/>
            <person name="Lapidus A."/>
            <person name="Lucas S."/>
            <person name="Nolan M."/>
            <person name="Del Rio T.G."/>
            <person name="Tice H."/>
            <person name="Cheng J.F."/>
            <person name="Pitluck S."/>
            <person name="Liolios K."/>
            <person name="Ivanova N."/>
            <person name="Tapia R."/>
            <person name="Han C."/>
            <person name="Bruce D."/>
            <person name="Goodwin L."/>
            <person name="Pati A."/>
            <person name="Chen A."/>
            <person name="Palaniappan K."/>
            <person name="Land M."/>
            <person name="Hauser L."/>
            <person name="Chang Y.J."/>
            <person name="Jeffries C.D."/>
            <person name="Detter J.C."/>
            <person name="Rohde M."/>
            <person name="Brambilla E."/>
            <person name="Spring S."/>
            <person name="Goker M."/>
            <person name="Sikorski J."/>
            <person name="Woyke T."/>
            <person name="Bristow J."/>
            <person name="Eisen J.A."/>
            <person name="Markowitz V."/>
            <person name="Hugenholtz P."/>
            <person name="Klenk H.P."/>
            <person name="Kyrpides N.C."/>
        </authorList>
    </citation>
    <scope>NUCLEOTIDE SEQUENCE [LARGE SCALE GENOMIC DNA]</scope>
    <source>
        <strain evidence="8">DSM 11293 / JCM 15392 / SEBR 4228</strain>
    </source>
</reference>
<evidence type="ECO:0000256" key="2">
    <source>
        <dbReference type="ARBA" id="ARBA00022723"/>
    </source>
</evidence>
<keyword evidence="5" id="KW-0411">Iron-sulfur</keyword>
<feature type="domain" description="2Fe-2S ferredoxin-type" evidence="6">
    <location>
        <begin position="2"/>
        <end position="78"/>
    </location>
</feature>
<dbReference type="GO" id="GO:0016491">
    <property type="term" value="F:oxidoreductase activity"/>
    <property type="evidence" value="ECO:0007669"/>
    <property type="project" value="UniProtKB-KW"/>
</dbReference>
<dbReference type="PANTHER" id="PTHR44379">
    <property type="entry name" value="OXIDOREDUCTASE WITH IRON-SULFUR SUBUNIT"/>
    <property type="match status" value="1"/>
</dbReference>
<dbReference type="GO" id="GO:0051537">
    <property type="term" value="F:2 iron, 2 sulfur cluster binding"/>
    <property type="evidence" value="ECO:0007669"/>
    <property type="project" value="UniProtKB-KW"/>
</dbReference>
<evidence type="ECO:0000256" key="3">
    <source>
        <dbReference type="ARBA" id="ARBA00023002"/>
    </source>
</evidence>
<dbReference type="HOGENOM" id="CLU_052511_3_1_12"/>
<protein>
    <submittedName>
        <fullName evidence="7">(2Fe-2S)-binding domain protein</fullName>
    </submittedName>
</protein>
<keyword evidence="3" id="KW-0560">Oxidoreductase</keyword>
<dbReference type="InterPro" id="IPR012675">
    <property type="entry name" value="Beta-grasp_dom_sf"/>
</dbReference>
<dbReference type="PANTHER" id="PTHR44379:SF5">
    <property type="entry name" value="OXIDOREDUCTASE WITH IRON-SULFUR SUBUNIT"/>
    <property type="match status" value="1"/>
</dbReference>
<evidence type="ECO:0000256" key="4">
    <source>
        <dbReference type="ARBA" id="ARBA00023004"/>
    </source>
</evidence>
<dbReference type="SUPFAM" id="SSF47741">
    <property type="entry name" value="CO dehydrogenase ISP C-domain like"/>
    <property type="match status" value="1"/>
</dbReference>
<dbReference type="InterPro" id="IPR001041">
    <property type="entry name" value="2Fe-2S_ferredoxin-type"/>
</dbReference>
<proteinExistence type="predicted"/>
<dbReference type="GO" id="GO:0046872">
    <property type="term" value="F:metal ion binding"/>
    <property type="evidence" value="ECO:0007669"/>
    <property type="project" value="UniProtKB-KW"/>
</dbReference>
<evidence type="ECO:0000313" key="7">
    <source>
        <dbReference type="EMBL" id="ADK80517.1"/>
    </source>
</evidence>
<dbReference type="InterPro" id="IPR002888">
    <property type="entry name" value="2Fe-2S-bd"/>
</dbReference>
<dbReference type="RefSeq" id="WP_013253981.1">
    <property type="nucleotide sequence ID" value="NC_014364.1"/>
</dbReference>
<dbReference type="Gene3D" id="3.10.20.30">
    <property type="match status" value="1"/>
</dbReference>
<dbReference type="Gene3D" id="1.10.150.120">
    <property type="entry name" value="[2Fe-2S]-binding domain"/>
    <property type="match status" value="1"/>
</dbReference>
<dbReference type="InterPro" id="IPR006058">
    <property type="entry name" value="2Fe2S_fd_BS"/>
</dbReference>